<proteinExistence type="predicted"/>
<protein>
    <submittedName>
        <fullName evidence="1">Uncharacterized protein</fullName>
    </submittedName>
</protein>
<name>A0A8H7CEJ0_9AGAR</name>
<dbReference type="EMBL" id="JACAZI010000026">
    <property type="protein sequence ID" value="KAF7334674.1"/>
    <property type="molecule type" value="Genomic_DNA"/>
</dbReference>
<dbReference type="Proteomes" id="UP000620124">
    <property type="component" value="Unassembled WGS sequence"/>
</dbReference>
<gene>
    <name evidence="1" type="ORF">MVEN_02297900</name>
</gene>
<accession>A0A8H7CEJ0</accession>
<organism evidence="1 2">
    <name type="scientific">Mycena venus</name>
    <dbReference type="NCBI Taxonomy" id="2733690"/>
    <lineage>
        <taxon>Eukaryota</taxon>
        <taxon>Fungi</taxon>
        <taxon>Dikarya</taxon>
        <taxon>Basidiomycota</taxon>
        <taxon>Agaricomycotina</taxon>
        <taxon>Agaricomycetes</taxon>
        <taxon>Agaricomycetidae</taxon>
        <taxon>Agaricales</taxon>
        <taxon>Marasmiineae</taxon>
        <taxon>Mycenaceae</taxon>
        <taxon>Mycena</taxon>
    </lineage>
</organism>
<evidence type="ECO:0000313" key="1">
    <source>
        <dbReference type="EMBL" id="KAF7334674.1"/>
    </source>
</evidence>
<dbReference type="OrthoDB" id="3145912at2759"/>
<sequence>MAAGGVATLPLELECPIFELAALFRPVSIPNMIRVAWRVKHWVEPLLYRTIIIWDEPIDGFPACDVETFTHAAQTKPASFFLSVRNVIAISVEPEILRTIIRLCPRIENLFMLPNRDLHSSVVPIPPGFDDLPLKRLHCDLDRVFDLASTLTLVTHPSLLHLTHLELADGLDREGDSDDEALARWKMLADLPRLSHLALNISRNDLHVCVHLLIVCKSLRALIILRHPPPGESAEMDDLADNPRFVMAPLENYIADWQRGVLYGNDFWARADELIAKRLSGEVDRRNFFLEDTS</sequence>
<keyword evidence="2" id="KW-1185">Reference proteome</keyword>
<dbReference type="AlphaFoldDB" id="A0A8H7CEJ0"/>
<comment type="caution">
    <text evidence="1">The sequence shown here is derived from an EMBL/GenBank/DDBJ whole genome shotgun (WGS) entry which is preliminary data.</text>
</comment>
<evidence type="ECO:0000313" key="2">
    <source>
        <dbReference type="Proteomes" id="UP000620124"/>
    </source>
</evidence>
<reference evidence="1" key="1">
    <citation type="submission" date="2020-05" db="EMBL/GenBank/DDBJ databases">
        <title>Mycena genomes resolve the evolution of fungal bioluminescence.</title>
        <authorList>
            <person name="Tsai I.J."/>
        </authorList>
    </citation>
    <scope>NUCLEOTIDE SEQUENCE</scope>
    <source>
        <strain evidence="1">CCC161011</strain>
    </source>
</reference>